<proteinExistence type="predicted"/>
<protein>
    <submittedName>
        <fullName evidence="2">Uncharacterized protein</fullName>
    </submittedName>
</protein>
<reference evidence="2 3" key="1">
    <citation type="journal article" date="2024" name="Commun. Biol.">
        <title>Comparative genomic analysis of thermophilic fungi reveals convergent evolutionary adaptations and gene losses.</title>
        <authorList>
            <person name="Steindorff A.S."/>
            <person name="Aguilar-Pontes M.V."/>
            <person name="Robinson A.J."/>
            <person name="Andreopoulos B."/>
            <person name="LaButti K."/>
            <person name="Kuo A."/>
            <person name="Mondo S."/>
            <person name="Riley R."/>
            <person name="Otillar R."/>
            <person name="Haridas S."/>
            <person name="Lipzen A."/>
            <person name="Grimwood J."/>
            <person name="Schmutz J."/>
            <person name="Clum A."/>
            <person name="Reid I.D."/>
            <person name="Moisan M.C."/>
            <person name="Butler G."/>
            <person name="Nguyen T.T.M."/>
            <person name="Dewar K."/>
            <person name="Conant G."/>
            <person name="Drula E."/>
            <person name="Henrissat B."/>
            <person name="Hansel C."/>
            <person name="Singer S."/>
            <person name="Hutchinson M.I."/>
            <person name="de Vries R.P."/>
            <person name="Natvig D.O."/>
            <person name="Powell A.J."/>
            <person name="Tsang A."/>
            <person name="Grigoriev I.V."/>
        </authorList>
    </citation>
    <scope>NUCLEOTIDE SEQUENCE [LARGE SCALE GENOMIC DNA]</scope>
    <source>
        <strain evidence="2 3">ATCC 24622</strain>
    </source>
</reference>
<gene>
    <name evidence="2" type="ORF">VTK73DRAFT_9247</name>
</gene>
<feature type="compositionally biased region" description="Basic and acidic residues" evidence="1">
    <location>
        <begin position="48"/>
        <end position="59"/>
    </location>
</feature>
<feature type="region of interest" description="Disordered" evidence="1">
    <location>
        <begin position="1"/>
        <end position="67"/>
    </location>
</feature>
<name>A0ABR3XLR3_9PEZI</name>
<feature type="compositionally biased region" description="Basic residues" evidence="1">
    <location>
        <begin position="38"/>
        <end position="47"/>
    </location>
</feature>
<evidence type="ECO:0000256" key="1">
    <source>
        <dbReference type="SAM" id="MobiDB-lite"/>
    </source>
</evidence>
<dbReference type="Proteomes" id="UP001586593">
    <property type="component" value="Unassembled WGS sequence"/>
</dbReference>
<keyword evidence="3" id="KW-1185">Reference proteome</keyword>
<organism evidence="2 3">
    <name type="scientific">Phialemonium thermophilum</name>
    <dbReference type="NCBI Taxonomy" id="223376"/>
    <lineage>
        <taxon>Eukaryota</taxon>
        <taxon>Fungi</taxon>
        <taxon>Dikarya</taxon>
        <taxon>Ascomycota</taxon>
        <taxon>Pezizomycotina</taxon>
        <taxon>Sordariomycetes</taxon>
        <taxon>Sordariomycetidae</taxon>
        <taxon>Cephalothecales</taxon>
        <taxon>Cephalothecaceae</taxon>
        <taxon>Phialemonium</taxon>
    </lineage>
</organism>
<dbReference type="EMBL" id="JAZHXJ010000075">
    <property type="protein sequence ID" value="KAL1876583.1"/>
    <property type="molecule type" value="Genomic_DNA"/>
</dbReference>
<sequence length="67" mass="7434">MTMGECLSKMCDSDGGRQSSVVVPRKGKKSKNNEKNTNKKNARSKNTNRKDAEFQRHSTESGQTADT</sequence>
<accession>A0ABR3XLR3</accession>
<evidence type="ECO:0000313" key="3">
    <source>
        <dbReference type="Proteomes" id="UP001586593"/>
    </source>
</evidence>
<comment type="caution">
    <text evidence="2">The sequence shown here is derived from an EMBL/GenBank/DDBJ whole genome shotgun (WGS) entry which is preliminary data.</text>
</comment>
<evidence type="ECO:0000313" key="2">
    <source>
        <dbReference type="EMBL" id="KAL1876583.1"/>
    </source>
</evidence>